<evidence type="ECO:0000256" key="1">
    <source>
        <dbReference type="ARBA" id="ARBA00001966"/>
    </source>
</evidence>
<evidence type="ECO:0000256" key="3">
    <source>
        <dbReference type="ARBA" id="ARBA00022723"/>
    </source>
</evidence>
<evidence type="ECO:0000256" key="5">
    <source>
        <dbReference type="ARBA" id="ARBA00023014"/>
    </source>
</evidence>
<dbReference type="InterPro" id="IPR058240">
    <property type="entry name" value="rSAM_sf"/>
</dbReference>
<comment type="caution">
    <text evidence="7">The sequence shown here is derived from an EMBL/GenBank/DDBJ whole genome shotgun (WGS) entry which is preliminary data.</text>
</comment>
<dbReference type="GO" id="GO:0051536">
    <property type="term" value="F:iron-sulfur cluster binding"/>
    <property type="evidence" value="ECO:0007669"/>
    <property type="project" value="UniProtKB-KW"/>
</dbReference>
<accession>A0A4R2C1G7</accession>
<evidence type="ECO:0000256" key="4">
    <source>
        <dbReference type="ARBA" id="ARBA00023004"/>
    </source>
</evidence>
<keyword evidence="5" id="KW-0411">Iron-sulfur</keyword>
<dbReference type="InterPro" id="IPR023885">
    <property type="entry name" value="4Fe4S-binding_SPASM_dom"/>
</dbReference>
<dbReference type="EMBL" id="SLVU01000002">
    <property type="protein sequence ID" value="TCN34091.1"/>
    <property type="molecule type" value="Genomic_DNA"/>
</dbReference>
<keyword evidence="2" id="KW-0949">S-adenosyl-L-methionine</keyword>
<dbReference type="SFLD" id="SFLDG01067">
    <property type="entry name" value="SPASM/twitch_domain_containing"/>
    <property type="match status" value="1"/>
</dbReference>
<evidence type="ECO:0000259" key="6">
    <source>
        <dbReference type="Pfam" id="PF13186"/>
    </source>
</evidence>
<evidence type="ECO:0000313" key="8">
    <source>
        <dbReference type="Proteomes" id="UP000295043"/>
    </source>
</evidence>
<dbReference type="Pfam" id="PF13186">
    <property type="entry name" value="SPASM"/>
    <property type="match status" value="1"/>
</dbReference>
<dbReference type="InterPro" id="IPR050377">
    <property type="entry name" value="Radical_SAM_PqqE_MftC-like"/>
</dbReference>
<evidence type="ECO:0000313" key="7">
    <source>
        <dbReference type="EMBL" id="TCN34091.1"/>
    </source>
</evidence>
<dbReference type="CDD" id="cd01335">
    <property type="entry name" value="Radical_SAM"/>
    <property type="match status" value="1"/>
</dbReference>
<dbReference type="SUPFAM" id="SSF102114">
    <property type="entry name" value="Radical SAM enzymes"/>
    <property type="match status" value="1"/>
</dbReference>
<organism evidence="7 8">
    <name type="scientific">Sinorhizobium americanum</name>
    <dbReference type="NCBI Taxonomy" id="194963"/>
    <lineage>
        <taxon>Bacteria</taxon>
        <taxon>Pseudomonadati</taxon>
        <taxon>Pseudomonadota</taxon>
        <taxon>Alphaproteobacteria</taxon>
        <taxon>Hyphomicrobiales</taxon>
        <taxon>Rhizobiaceae</taxon>
        <taxon>Sinorhizobium/Ensifer group</taxon>
        <taxon>Sinorhizobium</taxon>
    </lineage>
</organism>
<evidence type="ECO:0000256" key="2">
    <source>
        <dbReference type="ARBA" id="ARBA00022691"/>
    </source>
</evidence>
<dbReference type="RefSeq" id="WP_132073188.1">
    <property type="nucleotide sequence ID" value="NZ_SLVU01000002.1"/>
</dbReference>
<dbReference type="PANTHER" id="PTHR11228:SF7">
    <property type="entry name" value="PQQA PEPTIDE CYCLASE"/>
    <property type="match status" value="1"/>
</dbReference>
<dbReference type="InterPro" id="IPR007197">
    <property type="entry name" value="rSAM"/>
</dbReference>
<dbReference type="Gene3D" id="3.20.20.70">
    <property type="entry name" value="Aldolase class I"/>
    <property type="match status" value="2"/>
</dbReference>
<dbReference type="PANTHER" id="PTHR11228">
    <property type="entry name" value="RADICAL SAM DOMAIN PROTEIN"/>
    <property type="match status" value="1"/>
</dbReference>
<dbReference type="InterPro" id="IPR013785">
    <property type="entry name" value="Aldolase_TIM"/>
</dbReference>
<name>A0A4R2C1G7_9HYPH</name>
<keyword evidence="4" id="KW-0408">Iron</keyword>
<sequence length="502" mass="57176">MNTQPELLAGFLERQSERAKRYRLALRQEGGEIGPNRAEMHARSALEQEFPLSDGPGVDLGHRFVEAVLADGEVFGLAASVAGLLAVEFENWNAATELAERSIAADQHDTFAQRLLLAATEKSFDLSLSVDEWLRGRFCNNPFEEVEIRANGAVHTCCSAWMPTPIGSIYKDETNDFWNSSRAQEIRRSVLDGDFSHCSRTNCPKIVNRTLPLKEDLTSPLHRHCVSEREFAVDHKPRRILLSEDRSCNLSCPSCRTHLIQLGHRESEQLDRHFDLKILPLLQDAVQIKVTGSGDPFGSRHFRYVLKRLTQIPATARRIQIQTNGLLCNEKAWKELGLEGHVSSIWVSVDAAKAETYRVVRRLGSFTSLLANINFLGQLRAEGRIDQFRLDFVVQTRNFREMADFVDLAKSVGADGVHFLMIRNWGTFTPEEYRYQNIGSSSHPDYQDFLAMLRDPRLSSPLVDLGNVRRVFDIAHEPEWSGINISSWWRNFNPFRYLTHRV</sequence>
<dbReference type="CDD" id="cd21109">
    <property type="entry name" value="SPASM"/>
    <property type="match status" value="1"/>
</dbReference>
<dbReference type="GO" id="GO:0003824">
    <property type="term" value="F:catalytic activity"/>
    <property type="evidence" value="ECO:0007669"/>
    <property type="project" value="InterPro"/>
</dbReference>
<dbReference type="SFLD" id="SFLDS00029">
    <property type="entry name" value="Radical_SAM"/>
    <property type="match status" value="1"/>
</dbReference>
<dbReference type="Proteomes" id="UP000295043">
    <property type="component" value="Unassembled WGS sequence"/>
</dbReference>
<gene>
    <name evidence="7" type="ORF">EV184_102402</name>
</gene>
<feature type="domain" description="4Fe4S-binding SPASM" evidence="6">
    <location>
        <begin position="139"/>
        <end position="203"/>
    </location>
</feature>
<proteinExistence type="predicted"/>
<dbReference type="AlphaFoldDB" id="A0A4R2C1G7"/>
<comment type="cofactor">
    <cofactor evidence="1">
        <name>[4Fe-4S] cluster</name>
        <dbReference type="ChEBI" id="CHEBI:49883"/>
    </cofactor>
</comment>
<protein>
    <submittedName>
        <fullName evidence="7">Iron-sulfur cluster protein</fullName>
    </submittedName>
</protein>
<reference evidence="7 8" key="1">
    <citation type="submission" date="2019-03" db="EMBL/GenBank/DDBJ databases">
        <title>Genomic Encyclopedia of Type Strains, Phase IV (KMG-V): Genome sequencing to study the core and pangenomes of soil and plant-associated prokaryotes.</title>
        <authorList>
            <person name="Whitman W."/>
        </authorList>
    </citation>
    <scope>NUCLEOTIDE SEQUENCE [LARGE SCALE GENOMIC DNA]</scope>
    <source>
        <strain evidence="7 8">23C40</strain>
    </source>
</reference>
<keyword evidence="3" id="KW-0479">Metal-binding</keyword>
<dbReference type="GO" id="GO:0046872">
    <property type="term" value="F:metal ion binding"/>
    <property type="evidence" value="ECO:0007669"/>
    <property type="project" value="UniProtKB-KW"/>
</dbReference>